<evidence type="ECO:0000313" key="1">
    <source>
        <dbReference type="EMBL" id="GME70645.1"/>
    </source>
</evidence>
<keyword evidence="2" id="KW-1185">Reference proteome</keyword>
<dbReference type="EMBL" id="BSXS01000071">
    <property type="protein sequence ID" value="GME70645.1"/>
    <property type="molecule type" value="Genomic_DNA"/>
</dbReference>
<proteinExistence type="predicted"/>
<protein>
    <submittedName>
        <fullName evidence="1">Unnamed protein product</fullName>
    </submittedName>
</protein>
<organism evidence="1 2">
    <name type="scientific">Ambrosiozyma monospora</name>
    <name type="common">Yeast</name>
    <name type="synonym">Endomycopsis monosporus</name>
    <dbReference type="NCBI Taxonomy" id="43982"/>
    <lineage>
        <taxon>Eukaryota</taxon>
        <taxon>Fungi</taxon>
        <taxon>Dikarya</taxon>
        <taxon>Ascomycota</taxon>
        <taxon>Saccharomycotina</taxon>
        <taxon>Pichiomycetes</taxon>
        <taxon>Pichiales</taxon>
        <taxon>Pichiaceae</taxon>
        <taxon>Ambrosiozyma</taxon>
    </lineage>
</organism>
<comment type="caution">
    <text evidence="1">The sequence shown here is derived from an EMBL/GenBank/DDBJ whole genome shotgun (WGS) entry which is preliminary data.</text>
</comment>
<accession>A0ACB5SRX1</accession>
<name>A0ACB5SRX1_AMBMO</name>
<sequence length="235" mass="27269">MSVNNSELADKMAKFALLKEQLELLKHKLHNYISKVQNHTVSFKASTDAKLAQLSKEGKEIQQSINRLNEDKDSLSKEINNEVAKRDSASLKDKEYALQIEDIEKNIGRMQTEKKELDEEINQLMNAINSKKEFLSNHNNLIDDSILNYEQAMGMRIETGGADNLLSFVFWNVDPDNFQREVYFVMNPQTYQIVETNPTLEKKKVDNIVDSFKKHKEVGYLWKDMRSAFKEKLFG</sequence>
<evidence type="ECO:0000313" key="2">
    <source>
        <dbReference type="Proteomes" id="UP001165064"/>
    </source>
</evidence>
<gene>
    <name evidence="1" type="ORF">Amon02_000027500</name>
</gene>
<dbReference type="Proteomes" id="UP001165064">
    <property type="component" value="Unassembled WGS sequence"/>
</dbReference>
<reference evidence="1" key="1">
    <citation type="submission" date="2023-04" db="EMBL/GenBank/DDBJ databases">
        <title>Ambrosiozyma monospora NBRC 10751.</title>
        <authorList>
            <person name="Ichikawa N."/>
            <person name="Sato H."/>
            <person name="Tonouchi N."/>
        </authorList>
    </citation>
    <scope>NUCLEOTIDE SEQUENCE</scope>
    <source>
        <strain evidence="1">NBRC 10751</strain>
    </source>
</reference>